<dbReference type="AlphaFoldDB" id="A0A8T0URT5"/>
<proteinExistence type="predicted"/>
<accession>A0A8T0URT5</accession>
<evidence type="ECO:0000313" key="2">
    <source>
        <dbReference type="Proteomes" id="UP000823388"/>
    </source>
</evidence>
<dbReference type="Proteomes" id="UP000823388">
    <property type="component" value="Chromosome 3K"/>
</dbReference>
<gene>
    <name evidence="1" type="ORF">PVAP13_3KG072427</name>
</gene>
<evidence type="ECO:0000313" key="1">
    <source>
        <dbReference type="EMBL" id="KAG2623644.1"/>
    </source>
</evidence>
<organism evidence="1 2">
    <name type="scientific">Panicum virgatum</name>
    <name type="common">Blackwell switchgrass</name>
    <dbReference type="NCBI Taxonomy" id="38727"/>
    <lineage>
        <taxon>Eukaryota</taxon>
        <taxon>Viridiplantae</taxon>
        <taxon>Streptophyta</taxon>
        <taxon>Embryophyta</taxon>
        <taxon>Tracheophyta</taxon>
        <taxon>Spermatophyta</taxon>
        <taxon>Magnoliopsida</taxon>
        <taxon>Liliopsida</taxon>
        <taxon>Poales</taxon>
        <taxon>Poaceae</taxon>
        <taxon>PACMAD clade</taxon>
        <taxon>Panicoideae</taxon>
        <taxon>Panicodae</taxon>
        <taxon>Paniceae</taxon>
        <taxon>Panicinae</taxon>
        <taxon>Panicum</taxon>
        <taxon>Panicum sect. Hiantes</taxon>
    </lineage>
</organism>
<sequence>MNQTNTAQIVFKRVRKNQSVDWTYSTKQFMTIKVSRENLKVHIQLNYQAHKVPKTLLFQLGISWHPPSAVLSRVAVLELHHQDSRSKAGVHHYHNSTLQHLSMNPNIKLQQPQHKVQLPK</sequence>
<comment type="caution">
    <text evidence="1">The sequence shown here is derived from an EMBL/GenBank/DDBJ whole genome shotgun (WGS) entry which is preliminary data.</text>
</comment>
<reference evidence="1" key="1">
    <citation type="submission" date="2020-05" db="EMBL/GenBank/DDBJ databases">
        <title>WGS assembly of Panicum virgatum.</title>
        <authorList>
            <person name="Lovell J.T."/>
            <person name="Jenkins J."/>
            <person name="Shu S."/>
            <person name="Juenger T.E."/>
            <person name="Schmutz J."/>
        </authorList>
    </citation>
    <scope>NUCLEOTIDE SEQUENCE</scope>
    <source>
        <strain evidence="1">AP13</strain>
    </source>
</reference>
<keyword evidence="2" id="KW-1185">Reference proteome</keyword>
<name>A0A8T0URT5_PANVG</name>
<protein>
    <submittedName>
        <fullName evidence="1">Uncharacterized protein</fullName>
    </submittedName>
</protein>
<dbReference type="EMBL" id="CM029041">
    <property type="protein sequence ID" value="KAG2623644.1"/>
    <property type="molecule type" value="Genomic_DNA"/>
</dbReference>